<organism evidence="2">
    <name type="scientific">Tanacetum cinerariifolium</name>
    <name type="common">Dalmatian daisy</name>
    <name type="synonym">Chrysanthemum cinerariifolium</name>
    <dbReference type="NCBI Taxonomy" id="118510"/>
    <lineage>
        <taxon>Eukaryota</taxon>
        <taxon>Viridiplantae</taxon>
        <taxon>Streptophyta</taxon>
        <taxon>Embryophyta</taxon>
        <taxon>Tracheophyta</taxon>
        <taxon>Spermatophyta</taxon>
        <taxon>Magnoliopsida</taxon>
        <taxon>eudicotyledons</taxon>
        <taxon>Gunneridae</taxon>
        <taxon>Pentapetalae</taxon>
        <taxon>asterids</taxon>
        <taxon>campanulids</taxon>
        <taxon>Asterales</taxon>
        <taxon>Asteraceae</taxon>
        <taxon>Asteroideae</taxon>
        <taxon>Anthemideae</taxon>
        <taxon>Anthemidinae</taxon>
        <taxon>Tanacetum</taxon>
    </lineage>
</organism>
<evidence type="ECO:0000313" key="2">
    <source>
        <dbReference type="EMBL" id="GEU80496.1"/>
    </source>
</evidence>
<dbReference type="EMBL" id="BKCJ010008091">
    <property type="protein sequence ID" value="GEU80496.1"/>
    <property type="molecule type" value="Genomic_DNA"/>
</dbReference>
<feature type="transmembrane region" description="Helical" evidence="1">
    <location>
        <begin position="25"/>
        <end position="43"/>
    </location>
</feature>
<dbReference type="AlphaFoldDB" id="A0A6L2N2Q1"/>
<keyword evidence="1" id="KW-1133">Transmembrane helix</keyword>
<gene>
    <name evidence="2" type="ORF">Tci_052474</name>
</gene>
<keyword evidence="1" id="KW-0472">Membrane</keyword>
<comment type="caution">
    <text evidence="2">The sequence shown here is derived from an EMBL/GenBank/DDBJ whole genome shotgun (WGS) entry which is preliminary data.</text>
</comment>
<protein>
    <submittedName>
        <fullName evidence="2">Aspartic proteinase-like protein 2 isoform X1</fullName>
    </submittedName>
</protein>
<name>A0A6L2N2Q1_TANCI</name>
<accession>A0A6L2N2Q1</accession>
<reference evidence="2" key="1">
    <citation type="journal article" date="2019" name="Sci. Rep.">
        <title>Draft genome of Tanacetum cinerariifolium, the natural source of mosquito coil.</title>
        <authorList>
            <person name="Yamashiro T."/>
            <person name="Shiraishi A."/>
            <person name="Satake H."/>
            <person name="Nakayama K."/>
        </authorList>
    </citation>
    <scope>NUCLEOTIDE SEQUENCE</scope>
</reference>
<proteinExistence type="predicted"/>
<keyword evidence="1" id="KW-0812">Transmembrane</keyword>
<evidence type="ECO:0000256" key="1">
    <source>
        <dbReference type="SAM" id="Phobius"/>
    </source>
</evidence>
<sequence length="134" mass="14666">MTRSQETRYFENKNEDVKMEISNGGLWKMSMLVVLVMIVIPFGEDGHVRSYDLTCKLASLTALHRLFTTALRSCYTSSGDEVFSGAVFGVNSKFSGKDRSLSLLKAHDNLRHLQILAAGVDLPLGGTGRPDAVG</sequence>